<dbReference type="Pfam" id="PF14300">
    <property type="entry name" value="DMP19"/>
    <property type="match status" value="1"/>
</dbReference>
<reference evidence="2 3" key="1">
    <citation type="submission" date="2021-03" db="EMBL/GenBank/DDBJ databases">
        <title>Whole genome sequence of Metabacillus bambusae BG109.</title>
        <authorList>
            <person name="Jeong J.W."/>
        </authorList>
    </citation>
    <scope>NUCLEOTIDE SEQUENCE [LARGE SCALE GENOMIC DNA]</scope>
    <source>
        <strain evidence="2 3">BG109</strain>
    </source>
</reference>
<dbReference type="RefSeq" id="WP_207976264.1">
    <property type="nucleotide sequence ID" value="NZ_JAGDEL010000003.1"/>
</dbReference>
<comment type="caution">
    <text evidence="2">The sequence shown here is derived from an EMBL/GenBank/DDBJ whole genome shotgun (WGS) entry which is preliminary data.</text>
</comment>
<name>A0ABS3MZB7_9BACI</name>
<evidence type="ECO:0000259" key="1">
    <source>
        <dbReference type="Pfam" id="PF14300"/>
    </source>
</evidence>
<dbReference type="EMBL" id="JAGDEL010000003">
    <property type="protein sequence ID" value="MBO1511362.1"/>
    <property type="molecule type" value="Genomic_DNA"/>
</dbReference>
<accession>A0ABS3MZB7</accession>
<sequence length="156" mass="18533">MKPIINRKDLLNKDDIWNAVIAVLSEYDYSTENRMAKEAYTVFQYYAEMESGGHESLFIWASDYIKEVGIALYLEELIGVLEKIDAHEYTKIEKIYGEEMWRLHMALENNEIDESEFYRVIEKADHDYYKLNDQLGKLLEDYFVNIHTDLIEVVDE</sequence>
<proteinExistence type="predicted"/>
<keyword evidence="3" id="KW-1185">Reference proteome</keyword>
<dbReference type="Gene3D" id="1.20.1420.60">
    <property type="match status" value="1"/>
</dbReference>
<gene>
    <name evidence="2" type="ORF">I7822_06730</name>
</gene>
<protein>
    <recommendedName>
        <fullName evidence="1">DNA mimic protein DMP19 C-terminal domain-containing protein</fullName>
    </recommendedName>
</protein>
<dbReference type="InterPro" id="IPR025402">
    <property type="entry name" value="DMP19_C"/>
</dbReference>
<organism evidence="2 3">
    <name type="scientific">Metabacillus bambusae</name>
    <dbReference type="NCBI Taxonomy" id="2795218"/>
    <lineage>
        <taxon>Bacteria</taxon>
        <taxon>Bacillati</taxon>
        <taxon>Bacillota</taxon>
        <taxon>Bacilli</taxon>
        <taxon>Bacillales</taxon>
        <taxon>Bacillaceae</taxon>
        <taxon>Metabacillus</taxon>
    </lineage>
</organism>
<evidence type="ECO:0000313" key="3">
    <source>
        <dbReference type="Proteomes" id="UP000663981"/>
    </source>
</evidence>
<dbReference type="Proteomes" id="UP000663981">
    <property type="component" value="Unassembled WGS sequence"/>
</dbReference>
<evidence type="ECO:0000313" key="2">
    <source>
        <dbReference type="EMBL" id="MBO1511362.1"/>
    </source>
</evidence>
<feature type="domain" description="DNA mimic protein DMP19 C-terminal" evidence="1">
    <location>
        <begin position="34"/>
        <end position="143"/>
    </location>
</feature>